<feature type="transmembrane region" description="Helical" evidence="7">
    <location>
        <begin position="114"/>
        <end position="133"/>
    </location>
</feature>
<feature type="transmembrane region" description="Helical" evidence="7">
    <location>
        <begin position="358"/>
        <end position="376"/>
    </location>
</feature>
<feature type="transmembrane region" description="Helical" evidence="7">
    <location>
        <begin position="325"/>
        <end position="346"/>
    </location>
</feature>
<feature type="transmembrane region" description="Helical" evidence="7">
    <location>
        <begin position="217"/>
        <end position="236"/>
    </location>
</feature>
<feature type="domain" description="Cation/H+ exchanger transmembrane" evidence="8">
    <location>
        <begin position="12"/>
        <end position="368"/>
    </location>
</feature>
<gene>
    <name evidence="10" type="ORF">C4561_01200</name>
</gene>
<reference evidence="10 11" key="1">
    <citation type="journal article" date="2017" name="ISME J.">
        <title>Energy and carbon metabolisms in a deep terrestrial subsurface fluid microbial community.</title>
        <authorList>
            <person name="Momper L."/>
            <person name="Jungbluth S.P."/>
            <person name="Lee M.D."/>
            <person name="Amend J.P."/>
        </authorList>
    </citation>
    <scope>NUCLEOTIDE SEQUENCE [LARGE SCALE GENOMIC DNA]</scope>
    <source>
        <strain evidence="10">SURF_46</strain>
    </source>
</reference>
<keyword evidence="4 7" id="KW-0812">Transmembrane</keyword>
<feature type="transmembrane region" description="Helical" evidence="7">
    <location>
        <begin position="59"/>
        <end position="77"/>
    </location>
</feature>
<evidence type="ECO:0000259" key="8">
    <source>
        <dbReference type="Pfam" id="PF00999"/>
    </source>
</evidence>
<comment type="similarity">
    <text evidence="2">Belongs to the monovalent cation:proton antiporter 2 (CPA2) transporter (TC 2.A.37) family.</text>
</comment>
<proteinExistence type="inferred from homology"/>
<dbReference type="InterPro" id="IPR006153">
    <property type="entry name" value="Cation/H_exchanger_TM"/>
</dbReference>
<dbReference type="Pfam" id="PF02254">
    <property type="entry name" value="TrkA_N"/>
    <property type="match status" value="1"/>
</dbReference>
<evidence type="ECO:0000313" key="10">
    <source>
        <dbReference type="EMBL" id="RJR27885.1"/>
    </source>
</evidence>
<feature type="transmembrane region" description="Helical" evidence="7">
    <location>
        <begin position="89"/>
        <end position="108"/>
    </location>
</feature>
<evidence type="ECO:0000256" key="6">
    <source>
        <dbReference type="ARBA" id="ARBA00023136"/>
    </source>
</evidence>
<feature type="transmembrane region" description="Helical" evidence="7">
    <location>
        <begin position="145"/>
        <end position="167"/>
    </location>
</feature>
<dbReference type="PANTHER" id="PTHR42751:SF3">
    <property type="entry name" value="SODIUM_GLUTAMATE SYMPORTER"/>
    <property type="match status" value="1"/>
</dbReference>
<comment type="subcellular location">
    <subcellularLocation>
        <location evidence="1">Membrane</location>
        <topology evidence="1">Multi-pass membrane protein</topology>
    </subcellularLocation>
</comment>
<dbReference type="GO" id="GO:0016020">
    <property type="term" value="C:membrane"/>
    <property type="evidence" value="ECO:0007669"/>
    <property type="project" value="UniProtKB-SubCell"/>
</dbReference>
<feature type="transmembrane region" description="Helical" evidence="7">
    <location>
        <begin position="242"/>
        <end position="260"/>
    </location>
</feature>
<dbReference type="InterPro" id="IPR003148">
    <property type="entry name" value="RCK_N"/>
</dbReference>
<name>A0A3A4ZFC5_UNCKA</name>
<dbReference type="InterPro" id="IPR036291">
    <property type="entry name" value="NAD(P)-bd_dom_sf"/>
</dbReference>
<dbReference type="GO" id="GO:0015297">
    <property type="term" value="F:antiporter activity"/>
    <property type="evidence" value="ECO:0007669"/>
    <property type="project" value="InterPro"/>
</dbReference>
<dbReference type="Gene3D" id="3.40.50.720">
    <property type="entry name" value="NAD(P)-binding Rossmann-like Domain"/>
    <property type="match status" value="1"/>
</dbReference>
<feature type="transmembrane region" description="Helical" evidence="7">
    <location>
        <begin position="29"/>
        <end position="47"/>
    </location>
</feature>
<evidence type="ECO:0000259" key="9">
    <source>
        <dbReference type="Pfam" id="PF02254"/>
    </source>
</evidence>
<protein>
    <submittedName>
        <fullName evidence="10">Sodium:proton exchanger</fullName>
    </submittedName>
</protein>
<comment type="caution">
    <text evidence="10">The sequence shown here is derived from an EMBL/GenBank/DDBJ whole genome shotgun (WGS) entry which is preliminary data.</text>
</comment>
<dbReference type="PANTHER" id="PTHR42751">
    <property type="entry name" value="SODIUM/HYDROGEN EXCHANGER FAMILY/TRKA DOMAIN PROTEIN"/>
    <property type="match status" value="1"/>
</dbReference>
<sequence length="567" mass="62784">MEQFGEISLILLVALLVSTLMRLLKQPLVIGYILAGLLVGPYFFNILKSVEVVELFSKLGITALLFIVGLGLSPKILKELGPVSTVTGLGQVFFTSLFGYVIGVLLGFTPIESLYIAVALTFSSTIIILKLLSDKGDTHKLYGKIAVGFLLVQDLVATLILVIISSLNAVEGANLSVVLFNLFILLLKGFAMLALLFLISSKILSKLTGFIGRSQEFLFIGALAWGMGIAALYHQMGLSIEIGALVAGVSLSITPFSYEISSRLKPLRDFFITLFFILLGYQMVFDNWQGLISPTIIFSVFILIGNPLIVLLLMNFLGYSKKTGFLAGLTVAQISEFSLILVKLGFDVGHVSREVLSMVTLVGIITIAGSTYLILYSEFIYKKINKILSIFEIRKTNMNKDKHEKDFEAVIFGYRRAGPEFAHAFRESKTKFLVVEYNPDTIQHLANIKIPYEYGDASDAEFLQDLPLNNLKIAVSTIPDFETNMLLAQVIRRANQDTILIVIADTLEHATELYDAGVTNVVLSHYIGAQQAAEMILKHGLDAKKYQRLRNKHIKYLESIRELSVTH</sequence>
<keyword evidence="3" id="KW-0813">Transport</keyword>
<evidence type="ECO:0000256" key="2">
    <source>
        <dbReference type="ARBA" id="ARBA00005551"/>
    </source>
</evidence>
<dbReference type="Pfam" id="PF00999">
    <property type="entry name" value="Na_H_Exchanger"/>
    <property type="match status" value="1"/>
</dbReference>
<evidence type="ECO:0000256" key="5">
    <source>
        <dbReference type="ARBA" id="ARBA00022989"/>
    </source>
</evidence>
<dbReference type="SUPFAM" id="SSF51735">
    <property type="entry name" value="NAD(P)-binding Rossmann-fold domains"/>
    <property type="match status" value="1"/>
</dbReference>
<dbReference type="EMBL" id="QZJF01000006">
    <property type="protein sequence ID" value="RJR27885.1"/>
    <property type="molecule type" value="Genomic_DNA"/>
</dbReference>
<evidence type="ECO:0000256" key="4">
    <source>
        <dbReference type="ARBA" id="ARBA00022692"/>
    </source>
</evidence>
<keyword evidence="6 7" id="KW-0472">Membrane</keyword>
<dbReference type="GO" id="GO:0006813">
    <property type="term" value="P:potassium ion transport"/>
    <property type="evidence" value="ECO:0007669"/>
    <property type="project" value="InterPro"/>
</dbReference>
<dbReference type="Proteomes" id="UP000265540">
    <property type="component" value="Unassembled WGS sequence"/>
</dbReference>
<evidence type="ECO:0000256" key="1">
    <source>
        <dbReference type="ARBA" id="ARBA00004141"/>
    </source>
</evidence>
<dbReference type="Gene3D" id="1.20.1530.20">
    <property type="match status" value="1"/>
</dbReference>
<dbReference type="AlphaFoldDB" id="A0A3A4ZFC5"/>
<feature type="transmembrane region" description="Helical" evidence="7">
    <location>
        <begin position="291"/>
        <end position="313"/>
    </location>
</feature>
<feature type="transmembrane region" description="Helical" evidence="7">
    <location>
        <begin position="6"/>
        <end position="24"/>
    </location>
</feature>
<dbReference type="GO" id="GO:1902600">
    <property type="term" value="P:proton transmembrane transport"/>
    <property type="evidence" value="ECO:0007669"/>
    <property type="project" value="InterPro"/>
</dbReference>
<keyword evidence="5 7" id="KW-1133">Transmembrane helix</keyword>
<evidence type="ECO:0000313" key="11">
    <source>
        <dbReference type="Proteomes" id="UP000265540"/>
    </source>
</evidence>
<feature type="transmembrane region" description="Helical" evidence="7">
    <location>
        <begin position="179"/>
        <end position="205"/>
    </location>
</feature>
<organism evidence="10 11">
    <name type="scientific">candidate division WWE3 bacterium</name>
    <dbReference type="NCBI Taxonomy" id="2053526"/>
    <lineage>
        <taxon>Bacteria</taxon>
        <taxon>Katanobacteria</taxon>
    </lineage>
</organism>
<feature type="transmembrane region" description="Helical" evidence="7">
    <location>
        <begin position="267"/>
        <end position="285"/>
    </location>
</feature>
<feature type="domain" description="RCK N-terminal" evidence="9">
    <location>
        <begin position="410"/>
        <end position="523"/>
    </location>
</feature>
<accession>A0A3A4ZFC5</accession>
<evidence type="ECO:0000256" key="7">
    <source>
        <dbReference type="SAM" id="Phobius"/>
    </source>
</evidence>
<dbReference type="InterPro" id="IPR038770">
    <property type="entry name" value="Na+/solute_symporter_sf"/>
</dbReference>
<evidence type="ECO:0000256" key="3">
    <source>
        <dbReference type="ARBA" id="ARBA00022448"/>
    </source>
</evidence>